<keyword evidence="6 8" id="KW-1133">Transmembrane helix</keyword>
<reference evidence="9 10" key="1">
    <citation type="submission" date="2017-11" db="EMBL/GenBank/DDBJ databases">
        <title>Evolution of Phototrophy in the Chloroflexi Phylum Driven by Horizontal Gene Transfer.</title>
        <authorList>
            <person name="Ward L.M."/>
            <person name="Hemp J."/>
            <person name="Shih P.M."/>
            <person name="Mcglynn S.E."/>
            <person name="Fischer W."/>
        </authorList>
    </citation>
    <scope>NUCLEOTIDE SEQUENCE [LARGE SCALE GENOMIC DNA]</scope>
    <source>
        <strain evidence="9">JP3_7</strain>
    </source>
</reference>
<keyword evidence="4 8" id="KW-0812">Transmembrane</keyword>
<dbReference type="GO" id="GO:0005886">
    <property type="term" value="C:plasma membrane"/>
    <property type="evidence" value="ECO:0007669"/>
    <property type="project" value="UniProtKB-SubCell"/>
</dbReference>
<comment type="similarity">
    <text evidence="2">Belongs to the MreD family.</text>
</comment>
<keyword evidence="3" id="KW-1003">Cell membrane</keyword>
<evidence type="ECO:0000313" key="10">
    <source>
        <dbReference type="Proteomes" id="UP000230790"/>
    </source>
</evidence>
<dbReference type="AlphaFoldDB" id="A0A2M8QCE6"/>
<dbReference type="GO" id="GO:0008360">
    <property type="term" value="P:regulation of cell shape"/>
    <property type="evidence" value="ECO:0007669"/>
    <property type="project" value="UniProtKB-KW"/>
</dbReference>
<organism evidence="9 10">
    <name type="scientific">Candidatus Thermofonsia Clade 3 bacterium</name>
    <dbReference type="NCBI Taxonomy" id="2364212"/>
    <lineage>
        <taxon>Bacteria</taxon>
        <taxon>Bacillati</taxon>
        <taxon>Chloroflexota</taxon>
        <taxon>Candidatus Thermofontia</taxon>
        <taxon>Candidatus Thermofonsia Clade 3</taxon>
    </lineage>
</organism>
<comment type="caution">
    <text evidence="9">The sequence shown here is derived from an EMBL/GenBank/DDBJ whole genome shotgun (WGS) entry which is preliminary data.</text>
</comment>
<feature type="transmembrane region" description="Helical" evidence="8">
    <location>
        <begin position="126"/>
        <end position="152"/>
    </location>
</feature>
<evidence type="ECO:0000313" key="9">
    <source>
        <dbReference type="EMBL" id="PJF47477.1"/>
    </source>
</evidence>
<evidence type="ECO:0000256" key="2">
    <source>
        <dbReference type="ARBA" id="ARBA00007776"/>
    </source>
</evidence>
<evidence type="ECO:0000256" key="8">
    <source>
        <dbReference type="SAM" id="Phobius"/>
    </source>
</evidence>
<feature type="transmembrane region" description="Helical" evidence="8">
    <location>
        <begin position="69"/>
        <end position="87"/>
    </location>
</feature>
<protein>
    <submittedName>
        <fullName evidence="9">Rod shape-determining protein MreD</fullName>
    </submittedName>
</protein>
<accession>A0A2M8QCE6</accession>
<dbReference type="InterPro" id="IPR007227">
    <property type="entry name" value="Cell_shape_determining_MreD"/>
</dbReference>
<keyword evidence="5" id="KW-0133">Cell shape</keyword>
<dbReference type="NCBIfam" id="TIGR03426">
    <property type="entry name" value="shape_MreD"/>
    <property type="match status" value="1"/>
</dbReference>
<name>A0A2M8QCE6_9CHLR</name>
<proteinExistence type="inferred from homology"/>
<dbReference type="Proteomes" id="UP000230790">
    <property type="component" value="Unassembled WGS sequence"/>
</dbReference>
<evidence type="ECO:0000256" key="3">
    <source>
        <dbReference type="ARBA" id="ARBA00022475"/>
    </source>
</evidence>
<evidence type="ECO:0000256" key="1">
    <source>
        <dbReference type="ARBA" id="ARBA00004651"/>
    </source>
</evidence>
<comment type="subcellular location">
    <subcellularLocation>
        <location evidence="1">Cell membrane</location>
        <topology evidence="1">Multi-pass membrane protein</topology>
    </subcellularLocation>
</comment>
<feature type="transmembrane region" description="Helical" evidence="8">
    <location>
        <begin position="99"/>
        <end position="120"/>
    </location>
</feature>
<evidence type="ECO:0000256" key="5">
    <source>
        <dbReference type="ARBA" id="ARBA00022960"/>
    </source>
</evidence>
<sequence>MRRHIIAGMVITLFAIMESSLLPATLGTALRPNLTLVMGAAWAAIRGDEGFIWALGGGLLLDLQSSAPFGMHTAGLMIGNALAALLGRALIPIPIARTLNWVLVTTAVYHITALAVLGLANRTFDISIGFTSVILPSLAANLILTIPTYAILSRLQMRLREQERFLS</sequence>
<evidence type="ECO:0000256" key="4">
    <source>
        <dbReference type="ARBA" id="ARBA00022692"/>
    </source>
</evidence>
<keyword evidence="7 8" id="KW-0472">Membrane</keyword>
<dbReference type="EMBL" id="PGTN01000047">
    <property type="protein sequence ID" value="PJF47477.1"/>
    <property type="molecule type" value="Genomic_DNA"/>
</dbReference>
<evidence type="ECO:0000256" key="6">
    <source>
        <dbReference type="ARBA" id="ARBA00022989"/>
    </source>
</evidence>
<evidence type="ECO:0000256" key="7">
    <source>
        <dbReference type="ARBA" id="ARBA00023136"/>
    </source>
</evidence>
<gene>
    <name evidence="9" type="primary">mreD</name>
    <name evidence="9" type="ORF">CUN48_08470</name>
</gene>